<feature type="transmembrane region" description="Helical" evidence="3">
    <location>
        <begin position="14"/>
        <end position="37"/>
    </location>
</feature>
<reference evidence="5" key="1">
    <citation type="journal article" date="2019" name="Int. J. Syst. Evol. Microbiol.">
        <title>The Global Catalogue of Microorganisms (GCM) 10K type strain sequencing project: providing services to taxonomists for standard genome sequencing and annotation.</title>
        <authorList>
            <consortium name="The Broad Institute Genomics Platform"/>
            <consortium name="The Broad Institute Genome Sequencing Center for Infectious Disease"/>
            <person name="Wu L."/>
            <person name="Ma J."/>
        </authorList>
    </citation>
    <scope>NUCLEOTIDE SEQUENCE [LARGE SCALE GENOMIC DNA]</scope>
    <source>
        <strain evidence="5">JCM 18077</strain>
    </source>
</reference>
<proteinExistence type="predicted"/>
<dbReference type="EMBL" id="BAABIE010000017">
    <property type="protein sequence ID" value="GAA4756760.1"/>
    <property type="molecule type" value="Genomic_DNA"/>
</dbReference>
<keyword evidence="3" id="KW-0812">Transmembrane</keyword>
<gene>
    <name evidence="4" type="ORF">GCM10023217_30980</name>
</gene>
<keyword evidence="5" id="KW-1185">Reference proteome</keyword>
<evidence type="ECO:0000313" key="4">
    <source>
        <dbReference type="EMBL" id="GAA4756760.1"/>
    </source>
</evidence>
<accession>A0ABP8ZIL2</accession>
<evidence type="ECO:0000313" key="5">
    <source>
        <dbReference type="Proteomes" id="UP001500822"/>
    </source>
</evidence>
<sequence>MIARRLTVPADRRFVAIWAVVTSVAVIVAVVAGVLAWRGTSVDDDDDAAAPIRQAAAIAVTDLMNFRPDDDAADRARVAERLTGALAADYLTRGPDVVFPAATTSRVEMAAVVLDVGVAEWTGSRARVLVFVDQSIALQGAPGEPERIGVARWATMTAEGGRWLLARLEPVSPQ</sequence>
<dbReference type="PANTHER" id="PTHR37042">
    <property type="entry name" value="OUTER MEMBRANE PROTEIN RV1973"/>
    <property type="match status" value="1"/>
</dbReference>
<evidence type="ECO:0008006" key="6">
    <source>
        <dbReference type="Google" id="ProtNLM"/>
    </source>
</evidence>
<dbReference type="RefSeq" id="WP_345314172.1">
    <property type="nucleotide sequence ID" value="NZ_BAABIE010000017.1"/>
</dbReference>
<comment type="subcellular location">
    <subcellularLocation>
        <location evidence="1">Membrane</location>
    </subcellularLocation>
</comment>
<evidence type="ECO:0000256" key="3">
    <source>
        <dbReference type="SAM" id="Phobius"/>
    </source>
</evidence>
<name>A0ABP8ZIL2_9ACTN</name>
<keyword evidence="2 3" id="KW-0472">Membrane</keyword>
<organism evidence="4 5">
    <name type="scientific">Gordonia alkaliphila</name>
    <dbReference type="NCBI Taxonomy" id="1053547"/>
    <lineage>
        <taxon>Bacteria</taxon>
        <taxon>Bacillati</taxon>
        <taxon>Actinomycetota</taxon>
        <taxon>Actinomycetes</taxon>
        <taxon>Mycobacteriales</taxon>
        <taxon>Gordoniaceae</taxon>
        <taxon>Gordonia</taxon>
    </lineage>
</organism>
<evidence type="ECO:0000256" key="1">
    <source>
        <dbReference type="ARBA" id="ARBA00004370"/>
    </source>
</evidence>
<protein>
    <recommendedName>
        <fullName evidence="6">Mce-associated membrane protein</fullName>
    </recommendedName>
</protein>
<dbReference type="Proteomes" id="UP001500822">
    <property type="component" value="Unassembled WGS sequence"/>
</dbReference>
<comment type="caution">
    <text evidence="4">The sequence shown here is derived from an EMBL/GenBank/DDBJ whole genome shotgun (WGS) entry which is preliminary data.</text>
</comment>
<dbReference type="PANTHER" id="PTHR37042:SF4">
    <property type="entry name" value="OUTER MEMBRANE PROTEIN RV1973"/>
    <property type="match status" value="1"/>
</dbReference>
<keyword evidence="3" id="KW-1133">Transmembrane helix</keyword>
<evidence type="ECO:0000256" key="2">
    <source>
        <dbReference type="ARBA" id="ARBA00023136"/>
    </source>
</evidence>